<name>A0A835AZY8_9POAL</name>
<keyword evidence="6 10" id="KW-0547">Nucleotide-binding</keyword>
<dbReference type="Gene3D" id="1.10.510.10">
    <property type="entry name" value="Transferase(Phosphotransferase) domain 1"/>
    <property type="match status" value="2"/>
</dbReference>
<comment type="caution">
    <text evidence="12">The sequence shown here is derived from an EMBL/GenBank/DDBJ whole genome shotgun (WGS) entry which is preliminary data.</text>
</comment>
<evidence type="ECO:0000256" key="10">
    <source>
        <dbReference type="PROSITE-ProRule" id="PRU10141"/>
    </source>
</evidence>
<evidence type="ECO:0000256" key="6">
    <source>
        <dbReference type="ARBA" id="ARBA00022741"/>
    </source>
</evidence>
<evidence type="ECO:0000256" key="1">
    <source>
        <dbReference type="ARBA" id="ARBA00006485"/>
    </source>
</evidence>
<dbReference type="EMBL" id="JACEFO010002109">
    <property type="protein sequence ID" value="KAF8681757.1"/>
    <property type="molecule type" value="Genomic_DNA"/>
</dbReference>
<dbReference type="PROSITE" id="PS50011">
    <property type="entry name" value="PROTEIN_KINASE_DOM"/>
    <property type="match status" value="1"/>
</dbReference>
<sequence>MTQSDPTQIRPGPTNDQVYLKLGACTSKYSVLAIQQQGTPRVRTTRRLNRPSPTDSAAACRRPTHIFDSNSTSDFAMETQLLNILCRSAATQCPPPPFPPLAMAAACVEPPAGFARHHAATQAQPTRKRMRVAMGTTDDYEEEQEPCCLGEGGFGAVVRARHRATGQSVAIKRLRTTGGDQTALLRESLFLKAASARNPFVVGSRGLARDPATLGLCLVMDCGGTSLHDALRPQRNGGPPLAEATVCAAMWQLLTGAKKMHDAHIIHRDIKPENILVGDDQVLRFCDFGLAVYMAEPPPYTMAGTLWYMAPEVLLGKPDYDALVDTWSLGCVMAELVGGVALFQGCDEEDQLCAIFEVLGVPDGDKAWPWFSTTPFATKMPEADKKWLNQDYLRQLFPEKMMSKDGFEVLSGLLTVNPEKRLTAAAASSILGRSKGFPNAQTDSSNLIARHRATGRVVAIKHLGGDHGDSGTEEVLREARFLEDTCGGGKPFVVGLHGVIRVPGTLELDLRLIMEHVGPSLHDLLRRRRCPRPRCAPPSAAAVRAGRQRVESVPGFRSLGCVMAELISGRHDVAVVLVHDVRHHVLLPELHMQRYNLLREHFPETKQRRQKVRFVCVT</sequence>
<dbReference type="EC" id="2.7.11.23" evidence="2"/>
<dbReference type="InterPro" id="IPR008271">
    <property type="entry name" value="Ser/Thr_kinase_AS"/>
</dbReference>
<gene>
    <name evidence="12" type="ORF">HU200_045194</name>
</gene>
<reference evidence="12" key="1">
    <citation type="submission" date="2020-07" db="EMBL/GenBank/DDBJ databases">
        <title>Genome sequence and genetic diversity analysis of an under-domesticated orphan crop, white fonio (Digitaria exilis).</title>
        <authorList>
            <person name="Bennetzen J.L."/>
            <person name="Chen S."/>
            <person name="Ma X."/>
            <person name="Wang X."/>
            <person name="Yssel A.E.J."/>
            <person name="Chaluvadi S.R."/>
            <person name="Johnson M."/>
            <person name="Gangashetty P."/>
            <person name="Hamidou F."/>
            <person name="Sanogo M.D."/>
            <person name="Zwaenepoel A."/>
            <person name="Wallace J."/>
            <person name="Van De Peer Y."/>
            <person name="Van Deynze A."/>
        </authorList>
    </citation>
    <scope>NUCLEOTIDE SEQUENCE</scope>
    <source>
        <tissue evidence="12">Leaves</tissue>
    </source>
</reference>
<dbReference type="GO" id="GO:0005524">
    <property type="term" value="F:ATP binding"/>
    <property type="evidence" value="ECO:0007669"/>
    <property type="project" value="UniProtKB-UniRule"/>
</dbReference>
<organism evidence="12 13">
    <name type="scientific">Digitaria exilis</name>
    <dbReference type="NCBI Taxonomy" id="1010633"/>
    <lineage>
        <taxon>Eukaryota</taxon>
        <taxon>Viridiplantae</taxon>
        <taxon>Streptophyta</taxon>
        <taxon>Embryophyta</taxon>
        <taxon>Tracheophyta</taxon>
        <taxon>Spermatophyta</taxon>
        <taxon>Magnoliopsida</taxon>
        <taxon>Liliopsida</taxon>
        <taxon>Poales</taxon>
        <taxon>Poaceae</taxon>
        <taxon>PACMAD clade</taxon>
        <taxon>Panicoideae</taxon>
        <taxon>Panicodae</taxon>
        <taxon>Paniceae</taxon>
        <taxon>Anthephorinae</taxon>
        <taxon>Digitaria</taxon>
    </lineage>
</organism>
<feature type="binding site" evidence="10">
    <location>
        <position position="172"/>
    </location>
    <ligand>
        <name>ATP</name>
        <dbReference type="ChEBI" id="CHEBI:30616"/>
    </ligand>
</feature>
<dbReference type="Proteomes" id="UP000636709">
    <property type="component" value="Unassembled WGS sequence"/>
</dbReference>
<dbReference type="PANTHER" id="PTHR24056:SF395">
    <property type="entry name" value="PROTEIN KINASE DOMAIN-CONTAINING PROTEIN"/>
    <property type="match status" value="1"/>
</dbReference>
<dbReference type="Pfam" id="PF00069">
    <property type="entry name" value="Pkinase"/>
    <property type="match status" value="1"/>
</dbReference>
<dbReference type="SUPFAM" id="SSF56112">
    <property type="entry name" value="Protein kinase-like (PK-like)"/>
    <property type="match status" value="2"/>
</dbReference>
<evidence type="ECO:0000313" key="13">
    <source>
        <dbReference type="Proteomes" id="UP000636709"/>
    </source>
</evidence>
<keyword evidence="13" id="KW-1185">Reference proteome</keyword>
<dbReference type="InterPro" id="IPR000719">
    <property type="entry name" value="Prot_kinase_dom"/>
</dbReference>
<evidence type="ECO:0000256" key="2">
    <source>
        <dbReference type="ARBA" id="ARBA00012409"/>
    </source>
</evidence>
<evidence type="ECO:0000256" key="4">
    <source>
        <dbReference type="ARBA" id="ARBA00022553"/>
    </source>
</evidence>
<dbReference type="Gene3D" id="3.30.200.20">
    <property type="entry name" value="Phosphorylase Kinase, domain 1"/>
    <property type="match status" value="1"/>
</dbReference>
<dbReference type="PROSITE" id="PS00108">
    <property type="entry name" value="PROTEIN_KINASE_ST"/>
    <property type="match status" value="1"/>
</dbReference>
<protein>
    <recommendedName>
        <fullName evidence="2">[RNA-polymerase]-subunit kinase</fullName>
        <ecNumber evidence="2">2.7.11.23</ecNumber>
    </recommendedName>
</protein>
<evidence type="ECO:0000256" key="9">
    <source>
        <dbReference type="ARBA" id="ARBA00049280"/>
    </source>
</evidence>
<dbReference type="GO" id="GO:0008353">
    <property type="term" value="F:RNA polymerase II CTD heptapeptide repeat kinase activity"/>
    <property type="evidence" value="ECO:0007669"/>
    <property type="project" value="UniProtKB-EC"/>
</dbReference>
<proteinExistence type="inferred from homology"/>
<dbReference type="OrthoDB" id="612047at2759"/>
<dbReference type="GO" id="GO:0007346">
    <property type="term" value="P:regulation of mitotic cell cycle"/>
    <property type="evidence" value="ECO:0007669"/>
    <property type="project" value="TreeGrafter"/>
</dbReference>
<dbReference type="InterPro" id="IPR017441">
    <property type="entry name" value="Protein_kinase_ATP_BS"/>
</dbReference>
<dbReference type="GO" id="GO:0005634">
    <property type="term" value="C:nucleus"/>
    <property type="evidence" value="ECO:0007669"/>
    <property type="project" value="TreeGrafter"/>
</dbReference>
<evidence type="ECO:0000259" key="11">
    <source>
        <dbReference type="PROSITE" id="PS50011"/>
    </source>
</evidence>
<dbReference type="SMART" id="SM00220">
    <property type="entry name" value="S_TKc"/>
    <property type="match status" value="1"/>
</dbReference>
<accession>A0A835AZY8</accession>
<keyword evidence="7" id="KW-0418">Kinase</keyword>
<feature type="domain" description="Protein kinase" evidence="11">
    <location>
        <begin position="143"/>
        <end position="431"/>
    </location>
</feature>
<dbReference type="PROSITE" id="PS00107">
    <property type="entry name" value="PROTEIN_KINASE_ATP"/>
    <property type="match status" value="1"/>
</dbReference>
<dbReference type="AlphaFoldDB" id="A0A835AZY8"/>
<keyword evidence="4" id="KW-0597">Phosphoprotein</keyword>
<comment type="catalytic activity">
    <reaction evidence="9">
        <text>[DNA-directed RNA polymerase] + ATP = phospho-[DNA-directed RNA polymerase] + ADP + H(+)</text>
        <dbReference type="Rhea" id="RHEA:10216"/>
        <dbReference type="Rhea" id="RHEA-COMP:11321"/>
        <dbReference type="Rhea" id="RHEA-COMP:11322"/>
        <dbReference type="ChEBI" id="CHEBI:15378"/>
        <dbReference type="ChEBI" id="CHEBI:30616"/>
        <dbReference type="ChEBI" id="CHEBI:43176"/>
        <dbReference type="ChEBI" id="CHEBI:68546"/>
        <dbReference type="ChEBI" id="CHEBI:456216"/>
        <dbReference type="EC" id="2.7.11.23"/>
    </reaction>
</comment>
<dbReference type="InterPro" id="IPR011009">
    <property type="entry name" value="Kinase-like_dom_sf"/>
</dbReference>
<evidence type="ECO:0000256" key="5">
    <source>
        <dbReference type="ARBA" id="ARBA00022679"/>
    </source>
</evidence>
<comment type="similarity">
    <text evidence="1">Belongs to the protein kinase superfamily. CMGC Ser/Thr protein kinase family. CDC2/CDKX subfamily.</text>
</comment>
<dbReference type="FunFam" id="1.10.510.10:FF:000624">
    <property type="entry name" value="Mitogen-activated protein kinase"/>
    <property type="match status" value="1"/>
</dbReference>
<keyword evidence="3" id="KW-0723">Serine/threonine-protein kinase</keyword>
<evidence type="ECO:0000256" key="8">
    <source>
        <dbReference type="ARBA" id="ARBA00022840"/>
    </source>
</evidence>
<evidence type="ECO:0000256" key="3">
    <source>
        <dbReference type="ARBA" id="ARBA00022527"/>
    </source>
</evidence>
<dbReference type="PANTHER" id="PTHR24056">
    <property type="entry name" value="CELL DIVISION PROTEIN KINASE"/>
    <property type="match status" value="1"/>
</dbReference>
<keyword evidence="8 10" id="KW-0067">ATP-binding</keyword>
<evidence type="ECO:0000313" key="12">
    <source>
        <dbReference type="EMBL" id="KAF8681757.1"/>
    </source>
</evidence>
<dbReference type="InterPro" id="IPR050108">
    <property type="entry name" value="CDK"/>
</dbReference>
<evidence type="ECO:0000256" key="7">
    <source>
        <dbReference type="ARBA" id="ARBA00022777"/>
    </source>
</evidence>
<keyword evidence="5" id="KW-0808">Transferase</keyword>